<dbReference type="AlphaFoldDB" id="A0A1I6FMT8"/>
<organism evidence="3 4">
    <name type="scientific">Robiginitalea myxolifaciens</name>
    <dbReference type="NCBI Taxonomy" id="400055"/>
    <lineage>
        <taxon>Bacteria</taxon>
        <taxon>Pseudomonadati</taxon>
        <taxon>Bacteroidota</taxon>
        <taxon>Flavobacteriia</taxon>
        <taxon>Flavobacteriales</taxon>
        <taxon>Flavobacteriaceae</taxon>
        <taxon>Robiginitalea</taxon>
    </lineage>
</organism>
<name>A0A1I6FMT8_9FLAO</name>
<sequence>MKVQQQTERYLRAQKKVEEIKSFYGNLLAYCLVIPILAWINYQTTSFLWFVFPALGWGIGLAFHALSVYGYDIFLGKNWEQRKIQELMAEDND</sequence>
<dbReference type="STRING" id="400055.SAMN04490243_0102"/>
<feature type="transmembrane region" description="Helical" evidence="1">
    <location>
        <begin position="48"/>
        <end position="74"/>
    </location>
</feature>
<feature type="domain" description="2TM" evidence="2">
    <location>
        <begin position="12"/>
        <end position="88"/>
    </location>
</feature>
<dbReference type="InterPro" id="IPR025698">
    <property type="entry name" value="2TM_dom"/>
</dbReference>
<accession>A0A1I6FMT8</accession>
<evidence type="ECO:0000259" key="2">
    <source>
        <dbReference type="Pfam" id="PF13239"/>
    </source>
</evidence>
<dbReference type="EMBL" id="FOYQ01000001">
    <property type="protein sequence ID" value="SFR31275.1"/>
    <property type="molecule type" value="Genomic_DNA"/>
</dbReference>
<gene>
    <name evidence="3" type="ORF">SAMN04490243_0102</name>
</gene>
<protein>
    <submittedName>
        <fullName evidence="3">2TM domain-containing protein</fullName>
    </submittedName>
</protein>
<dbReference type="Pfam" id="PF13239">
    <property type="entry name" value="2TM"/>
    <property type="match status" value="1"/>
</dbReference>
<keyword evidence="1" id="KW-1133">Transmembrane helix</keyword>
<dbReference type="OrthoDB" id="8965954at2"/>
<evidence type="ECO:0000256" key="1">
    <source>
        <dbReference type="SAM" id="Phobius"/>
    </source>
</evidence>
<keyword evidence="1" id="KW-0812">Transmembrane</keyword>
<reference evidence="3 4" key="1">
    <citation type="submission" date="2016-10" db="EMBL/GenBank/DDBJ databases">
        <authorList>
            <person name="de Groot N.N."/>
        </authorList>
    </citation>
    <scope>NUCLEOTIDE SEQUENCE [LARGE SCALE GENOMIC DNA]</scope>
    <source>
        <strain evidence="3 4">DSM 21019</strain>
    </source>
</reference>
<feature type="transmembrane region" description="Helical" evidence="1">
    <location>
        <begin position="21"/>
        <end position="42"/>
    </location>
</feature>
<dbReference type="RefSeq" id="WP_092979827.1">
    <property type="nucleotide sequence ID" value="NZ_FOYQ01000001.1"/>
</dbReference>
<evidence type="ECO:0000313" key="4">
    <source>
        <dbReference type="Proteomes" id="UP000199534"/>
    </source>
</evidence>
<proteinExistence type="predicted"/>
<keyword evidence="4" id="KW-1185">Reference proteome</keyword>
<dbReference type="Proteomes" id="UP000199534">
    <property type="component" value="Unassembled WGS sequence"/>
</dbReference>
<evidence type="ECO:0000313" key="3">
    <source>
        <dbReference type="EMBL" id="SFR31275.1"/>
    </source>
</evidence>
<keyword evidence="1" id="KW-0472">Membrane</keyword>